<dbReference type="Pfam" id="PF00535">
    <property type="entry name" value="Glycos_transf_2"/>
    <property type="match status" value="1"/>
</dbReference>
<reference evidence="2 3" key="1">
    <citation type="submission" date="2018-06" db="EMBL/GenBank/DDBJ databases">
        <title>Genomic Encyclopedia of Archaeal and Bacterial Type Strains, Phase II (KMG-II): from individual species to whole genera.</title>
        <authorList>
            <person name="Goeker M."/>
        </authorList>
    </citation>
    <scope>NUCLEOTIDE SEQUENCE [LARGE SCALE GENOMIC DNA]</scope>
    <source>
        <strain evidence="2 3">DSM 22011</strain>
    </source>
</reference>
<dbReference type="PANTHER" id="PTHR43685">
    <property type="entry name" value="GLYCOSYLTRANSFERASE"/>
    <property type="match status" value="1"/>
</dbReference>
<evidence type="ECO:0000313" key="3">
    <source>
        <dbReference type="Proteomes" id="UP000249165"/>
    </source>
</evidence>
<dbReference type="EMBL" id="QLMG01000033">
    <property type="protein sequence ID" value="RAK13871.1"/>
    <property type="molecule type" value="Genomic_DNA"/>
</dbReference>
<dbReference type="OrthoDB" id="7527830at2"/>
<protein>
    <submittedName>
        <fullName evidence="2">Succinoglycan biosynthesis protein ExoO</fullName>
    </submittedName>
</protein>
<proteinExistence type="predicted"/>
<dbReference type="InterPro" id="IPR029044">
    <property type="entry name" value="Nucleotide-diphossugar_trans"/>
</dbReference>
<keyword evidence="3" id="KW-1185">Reference proteome</keyword>
<dbReference type="RefSeq" id="WP_111550809.1">
    <property type="nucleotide sequence ID" value="NZ_LIQE01000031.1"/>
</dbReference>
<sequence length="317" mass="33771">MVDATIIIAAWCAEASLADAVGSALAQKGVSLEIVVVDDASPDGTFRLARSLAAQDERIRVLRQSRNGGPAAARNAGIDAAQGRWIAVLDADDAMVPGRLASLIALAEAVGADAVYDDFQPTDSAGKAVGPTHLAPLALSEPTRWDLETFLAGCQAEQCKPGLGYLKPLIRREFIESAGLRYDDALRNGEDFHLIAALLASGGSLWVSPEAGYLYTRASGTISSRLNPDHAQALARADAAFLERHAAQLSPRAQGLMRLHMRRFLDFGTSEAVLQSLKAGRPAVALAALVRRPQATGRLLRQIVEASARRIRRAGHR</sequence>
<dbReference type="PANTHER" id="PTHR43685:SF2">
    <property type="entry name" value="GLYCOSYLTRANSFERASE 2-LIKE DOMAIN-CONTAINING PROTEIN"/>
    <property type="match status" value="1"/>
</dbReference>
<feature type="domain" description="Glycosyltransferase 2-like" evidence="1">
    <location>
        <begin position="5"/>
        <end position="132"/>
    </location>
</feature>
<organism evidence="2 3">
    <name type="scientific">Salipiger aestuarii</name>
    <dbReference type="NCBI Taxonomy" id="568098"/>
    <lineage>
        <taxon>Bacteria</taxon>
        <taxon>Pseudomonadati</taxon>
        <taxon>Pseudomonadota</taxon>
        <taxon>Alphaproteobacteria</taxon>
        <taxon>Rhodobacterales</taxon>
        <taxon>Roseobacteraceae</taxon>
        <taxon>Salipiger</taxon>
    </lineage>
</organism>
<accession>A0A327Y0H9</accession>
<evidence type="ECO:0000259" key="1">
    <source>
        <dbReference type="Pfam" id="PF00535"/>
    </source>
</evidence>
<dbReference type="InterPro" id="IPR001173">
    <property type="entry name" value="Glyco_trans_2-like"/>
</dbReference>
<evidence type="ECO:0000313" key="2">
    <source>
        <dbReference type="EMBL" id="RAK13871.1"/>
    </source>
</evidence>
<dbReference type="Proteomes" id="UP000249165">
    <property type="component" value="Unassembled WGS sequence"/>
</dbReference>
<dbReference type="Gene3D" id="3.90.550.10">
    <property type="entry name" value="Spore Coat Polysaccharide Biosynthesis Protein SpsA, Chain A"/>
    <property type="match status" value="1"/>
</dbReference>
<gene>
    <name evidence="2" type="ORF">ATI53_103317</name>
</gene>
<dbReference type="InterPro" id="IPR050834">
    <property type="entry name" value="Glycosyltransf_2"/>
</dbReference>
<comment type="caution">
    <text evidence="2">The sequence shown here is derived from an EMBL/GenBank/DDBJ whole genome shotgun (WGS) entry which is preliminary data.</text>
</comment>
<dbReference type="CDD" id="cd00761">
    <property type="entry name" value="Glyco_tranf_GTA_type"/>
    <property type="match status" value="1"/>
</dbReference>
<dbReference type="SUPFAM" id="SSF53448">
    <property type="entry name" value="Nucleotide-diphospho-sugar transferases"/>
    <property type="match status" value="1"/>
</dbReference>
<dbReference type="AlphaFoldDB" id="A0A327Y0H9"/>
<name>A0A327Y0H9_9RHOB</name>